<dbReference type="GO" id="GO:0016020">
    <property type="term" value="C:membrane"/>
    <property type="evidence" value="ECO:0007669"/>
    <property type="project" value="UniProtKB-SubCell"/>
</dbReference>
<protein>
    <recommendedName>
        <fullName evidence="8">LicD/FKTN/FKRP nucleotidyltransferase domain-containing protein</fullName>
    </recommendedName>
</protein>
<evidence type="ECO:0000256" key="6">
    <source>
        <dbReference type="SAM" id="Phobius"/>
    </source>
</evidence>
<keyword evidence="7" id="KW-0732">Signal</keyword>
<feature type="transmembrane region" description="Helical" evidence="6">
    <location>
        <begin position="171"/>
        <end position="189"/>
    </location>
</feature>
<feature type="transmembrane region" description="Helical" evidence="6">
    <location>
        <begin position="141"/>
        <end position="159"/>
    </location>
</feature>
<gene>
    <name evidence="9" type="ORF">EVOR1521_LOCUS30949</name>
</gene>
<dbReference type="EMBL" id="CAUJNA010003800">
    <property type="protein sequence ID" value="CAJ1409998.1"/>
    <property type="molecule type" value="Genomic_DNA"/>
</dbReference>
<feature type="transmembrane region" description="Helical" evidence="6">
    <location>
        <begin position="333"/>
        <end position="352"/>
    </location>
</feature>
<evidence type="ECO:0000256" key="7">
    <source>
        <dbReference type="SAM" id="SignalP"/>
    </source>
</evidence>
<feature type="domain" description="LicD/FKTN/FKRP nucleotidyltransferase" evidence="8">
    <location>
        <begin position="663"/>
        <end position="705"/>
    </location>
</feature>
<reference evidence="9" key="1">
    <citation type="submission" date="2023-08" db="EMBL/GenBank/DDBJ databases">
        <authorList>
            <person name="Chen Y."/>
            <person name="Shah S."/>
            <person name="Dougan E. K."/>
            <person name="Thang M."/>
            <person name="Chan C."/>
        </authorList>
    </citation>
    <scope>NUCLEOTIDE SEQUENCE</scope>
</reference>
<evidence type="ECO:0000256" key="4">
    <source>
        <dbReference type="ARBA" id="ARBA00022989"/>
    </source>
</evidence>
<dbReference type="InterPro" id="IPR050930">
    <property type="entry name" value="MFS_Vesicular_Transporter"/>
</dbReference>
<proteinExistence type="predicted"/>
<dbReference type="Pfam" id="PF04991">
    <property type="entry name" value="LicD"/>
    <property type="match status" value="1"/>
</dbReference>
<feature type="non-terminal residue" evidence="9">
    <location>
        <position position="1"/>
    </location>
</feature>
<feature type="transmembrane region" description="Helical" evidence="6">
    <location>
        <begin position="62"/>
        <end position="81"/>
    </location>
</feature>
<keyword evidence="10" id="KW-1185">Reference proteome</keyword>
<feature type="transmembrane region" description="Helical" evidence="6">
    <location>
        <begin position="201"/>
        <end position="221"/>
    </location>
</feature>
<feature type="transmembrane region" description="Helical" evidence="6">
    <location>
        <begin position="658"/>
        <end position="677"/>
    </location>
</feature>
<organism evidence="9 10">
    <name type="scientific">Effrenium voratum</name>
    <dbReference type="NCBI Taxonomy" id="2562239"/>
    <lineage>
        <taxon>Eukaryota</taxon>
        <taxon>Sar</taxon>
        <taxon>Alveolata</taxon>
        <taxon>Dinophyceae</taxon>
        <taxon>Suessiales</taxon>
        <taxon>Symbiodiniaceae</taxon>
        <taxon>Effrenium</taxon>
    </lineage>
</organism>
<dbReference type="SUPFAM" id="SSF103473">
    <property type="entry name" value="MFS general substrate transporter"/>
    <property type="match status" value="1"/>
</dbReference>
<feature type="transmembrane region" description="Helical" evidence="6">
    <location>
        <begin position="431"/>
        <end position="450"/>
    </location>
</feature>
<dbReference type="PANTHER" id="PTHR23506">
    <property type="entry name" value="GH10249P"/>
    <property type="match status" value="1"/>
</dbReference>
<comment type="subcellular location">
    <subcellularLocation>
        <location evidence="1">Membrane</location>
        <topology evidence="1">Multi-pass membrane protein</topology>
    </subcellularLocation>
</comment>
<evidence type="ECO:0000259" key="8">
    <source>
        <dbReference type="Pfam" id="PF04991"/>
    </source>
</evidence>
<feature type="transmembrane region" description="Helical" evidence="6">
    <location>
        <begin position="309"/>
        <end position="326"/>
    </location>
</feature>
<dbReference type="Proteomes" id="UP001178507">
    <property type="component" value="Unassembled WGS sequence"/>
</dbReference>
<dbReference type="GO" id="GO:0009100">
    <property type="term" value="P:glycoprotein metabolic process"/>
    <property type="evidence" value="ECO:0007669"/>
    <property type="project" value="UniProtKB-ARBA"/>
</dbReference>
<dbReference type="Pfam" id="PF07690">
    <property type="entry name" value="MFS_1"/>
    <property type="match status" value="1"/>
</dbReference>
<dbReference type="InterPro" id="IPR007074">
    <property type="entry name" value="LicD/FKTN/FKRP_NTP_transf"/>
</dbReference>
<sequence>MALSRAWLFCICVCVDCFRQDEPDTAWMLQLSVEKEVTASPAISPAERPAWYPWFRASHARSSIYLMILILLPVTAVAFAGPKWLLAAMIICSDTLCTELPMAVFPVLASPVEVGFLVATKPLGQAIATPLTRFVRQRELFCLKLGLLLQSGGLFLQGLSPDLLSCFTARLAQGVASALIMGATSSLAREEPMVADKDSDVSTLIYSMYAGLILGTPLGGLGFSFEAFLPFVLLGLVELVMLGAVQLNWRQSAMQPAPAHIPVMQLLRFPMIWKPVLLICLIVTYVSALQATVFSIMEAEMGLSLSQASLMWLLQAVPAVIAVLLIGPNAQSIGFRLVMLMGLLVAGAGGIFSRQDSVSILAFELIVAGVALGAENGTVPRLLEDICTRYFDECGSVYVVLNLAQQAGYVLGPLLGTLMVRVFDFKTMCRSFGGVFVVYAMFHTLVAMQVPCQGRVSGKRSPWPFFELVALWATRRLETAPDVAELRSQAECDVGALEILEALPLSVHALQDHGPVTQSAARYLASFLLERVHFHHWPFLQDFCGRLLWSLLLAVLTLTHDDPLISPGYALRMQQISVSDLYQKHATTFMDILAGSPWKILQLLPTLAQRERQLRPDFHMAIIRQQSELTMDRLAPFTAVPPAEATQLERTLRVAHDFLTVLGVAYMLIAGSLLGAIRHMDRIPWDDDVDLCVDAAHEMQLVSLAAALEAKRSGLALPQTLSLRARRALALLNDQKHRLEVRSSRALTFRIQEEGGQEASVDVWL</sequence>
<dbReference type="InterPro" id="IPR036259">
    <property type="entry name" value="MFS_trans_sf"/>
</dbReference>
<feature type="signal peptide" evidence="7">
    <location>
        <begin position="1"/>
        <end position="17"/>
    </location>
</feature>
<keyword evidence="2" id="KW-0813">Transport</keyword>
<dbReference type="PANTHER" id="PTHR23506:SF23">
    <property type="entry name" value="GH10249P"/>
    <property type="match status" value="1"/>
</dbReference>
<dbReference type="GO" id="GO:0022857">
    <property type="term" value="F:transmembrane transporter activity"/>
    <property type="evidence" value="ECO:0007669"/>
    <property type="project" value="InterPro"/>
</dbReference>
<feature type="transmembrane region" description="Helical" evidence="6">
    <location>
        <begin position="227"/>
        <end position="245"/>
    </location>
</feature>
<dbReference type="InterPro" id="IPR011701">
    <property type="entry name" value="MFS"/>
</dbReference>
<keyword evidence="3 6" id="KW-0812">Transmembrane</keyword>
<keyword evidence="4 6" id="KW-1133">Transmembrane helix</keyword>
<accession>A0AA36JPG1</accession>
<dbReference type="AlphaFoldDB" id="A0AA36JPG1"/>
<comment type="caution">
    <text evidence="9">The sequence shown here is derived from an EMBL/GenBank/DDBJ whole genome shotgun (WGS) entry which is preliminary data.</text>
</comment>
<evidence type="ECO:0000313" key="9">
    <source>
        <dbReference type="EMBL" id="CAJ1409998.1"/>
    </source>
</evidence>
<feature type="chain" id="PRO_5041226758" description="LicD/FKTN/FKRP nucleotidyltransferase domain-containing protein" evidence="7">
    <location>
        <begin position="18"/>
        <end position="765"/>
    </location>
</feature>
<keyword evidence="5 6" id="KW-0472">Membrane</keyword>
<evidence type="ECO:0000256" key="2">
    <source>
        <dbReference type="ARBA" id="ARBA00022448"/>
    </source>
</evidence>
<name>A0AA36JPG1_9DINO</name>
<evidence type="ECO:0000256" key="5">
    <source>
        <dbReference type="ARBA" id="ARBA00023136"/>
    </source>
</evidence>
<dbReference type="Gene3D" id="1.20.1250.20">
    <property type="entry name" value="MFS general substrate transporter like domains"/>
    <property type="match status" value="2"/>
</dbReference>
<evidence type="ECO:0000256" key="3">
    <source>
        <dbReference type="ARBA" id="ARBA00022692"/>
    </source>
</evidence>
<evidence type="ECO:0000313" key="10">
    <source>
        <dbReference type="Proteomes" id="UP001178507"/>
    </source>
</evidence>
<feature type="transmembrane region" description="Helical" evidence="6">
    <location>
        <begin position="276"/>
        <end position="297"/>
    </location>
</feature>
<evidence type="ECO:0000256" key="1">
    <source>
        <dbReference type="ARBA" id="ARBA00004141"/>
    </source>
</evidence>